<name>A0A0D2NEE8_HYPSF</name>
<dbReference type="Gene3D" id="2.40.70.10">
    <property type="entry name" value="Acid Proteases"/>
    <property type="match status" value="1"/>
</dbReference>
<reference evidence="3" key="1">
    <citation type="submission" date="2014-04" db="EMBL/GenBank/DDBJ databases">
        <title>Evolutionary Origins and Diversification of the Mycorrhizal Mutualists.</title>
        <authorList>
            <consortium name="DOE Joint Genome Institute"/>
            <consortium name="Mycorrhizal Genomics Consortium"/>
            <person name="Kohler A."/>
            <person name="Kuo A."/>
            <person name="Nagy L.G."/>
            <person name="Floudas D."/>
            <person name="Copeland A."/>
            <person name="Barry K.W."/>
            <person name="Cichocki N."/>
            <person name="Veneault-Fourrey C."/>
            <person name="LaButti K."/>
            <person name="Lindquist E.A."/>
            <person name="Lipzen A."/>
            <person name="Lundell T."/>
            <person name="Morin E."/>
            <person name="Murat C."/>
            <person name="Riley R."/>
            <person name="Ohm R."/>
            <person name="Sun H."/>
            <person name="Tunlid A."/>
            <person name="Henrissat B."/>
            <person name="Grigoriev I.V."/>
            <person name="Hibbett D.S."/>
            <person name="Martin F."/>
        </authorList>
    </citation>
    <scope>NUCLEOTIDE SEQUENCE [LARGE SCALE GENOMIC DNA]</scope>
    <source>
        <strain evidence="3">FD-334 SS-4</strain>
    </source>
</reference>
<dbReference type="Proteomes" id="UP000054270">
    <property type="component" value="Unassembled WGS sequence"/>
</dbReference>
<feature type="non-terminal residue" evidence="2">
    <location>
        <position position="190"/>
    </location>
</feature>
<feature type="region of interest" description="Disordered" evidence="1">
    <location>
        <begin position="1"/>
        <end position="30"/>
    </location>
</feature>
<dbReference type="InterPro" id="IPR021109">
    <property type="entry name" value="Peptidase_aspartic_dom_sf"/>
</dbReference>
<evidence type="ECO:0000256" key="1">
    <source>
        <dbReference type="SAM" id="MobiDB-lite"/>
    </source>
</evidence>
<dbReference type="EMBL" id="KN817656">
    <property type="protein sequence ID" value="KJA15046.1"/>
    <property type="molecule type" value="Genomic_DNA"/>
</dbReference>
<evidence type="ECO:0000313" key="2">
    <source>
        <dbReference type="EMBL" id="KJA15046.1"/>
    </source>
</evidence>
<dbReference type="AlphaFoldDB" id="A0A0D2NEE8"/>
<dbReference type="OrthoDB" id="3267566at2759"/>
<dbReference type="CDD" id="cd00303">
    <property type="entry name" value="retropepsin_like"/>
    <property type="match status" value="1"/>
</dbReference>
<dbReference type="STRING" id="945553.A0A0D2NEE8"/>
<feature type="compositionally biased region" description="Polar residues" evidence="1">
    <location>
        <begin position="1"/>
        <end position="23"/>
    </location>
</feature>
<evidence type="ECO:0000313" key="3">
    <source>
        <dbReference type="Proteomes" id="UP000054270"/>
    </source>
</evidence>
<accession>A0A0D2NEE8</accession>
<protein>
    <submittedName>
        <fullName evidence="2">Uncharacterized protein</fullName>
    </submittedName>
</protein>
<organism evidence="2 3">
    <name type="scientific">Hypholoma sublateritium (strain FD-334 SS-4)</name>
    <dbReference type="NCBI Taxonomy" id="945553"/>
    <lineage>
        <taxon>Eukaryota</taxon>
        <taxon>Fungi</taxon>
        <taxon>Dikarya</taxon>
        <taxon>Basidiomycota</taxon>
        <taxon>Agaricomycotina</taxon>
        <taxon>Agaricomycetes</taxon>
        <taxon>Agaricomycetidae</taxon>
        <taxon>Agaricales</taxon>
        <taxon>Agaricineae</taxon>
        <taxon>Strophariaceae</taxon>
        <taxon>Hypholoma</taxon>
    </lineage>
</organism>
<sequence length="190" mass="21485">MPPLSESGNFQATSNDAKLSTEANLHPPSKEGRFLDRLKEVKKHAIERLRRWTVEERRDEVTATLLQSLLTASHDQAVHTLRDLKHPRHIIKRLGNRLSLRLDITFQTTDTNSVFDNDGLLDCGATGLYVSPEFVRTHDLNVEKLAHPIPVYNADKSPNKLGPIREVVTLRIKIHDHVETTTFAITDTGN</sequence>
<proteinExistence type="predicted"/>
<gene>
    <name evidence="2" type="ORF">HYPSUDRAFT_149630</name>
</gene>
<keyword evidence="3" id="KW-1185">Reference proteome</keyword>
<dbReference type="OMA" id="QHACNIL"/>